<comment type="caution">
    <text evidence="2">The sequence shown here is derived from an EMBL/GenBank/DDBJ whole genome shotgun (WGS) entry which is preliminary data.</text>
</comment>
<feature type="region of interest" description="Disordered" evidence="1">
    <location>
        <begin position="82"/>
        <end position="115"/>
    </location>
</feature>
<proteinExistence type="predicted"/>
<evidence type="ECO:0000256" key="1">
    <source>
        <dbReference type="SAM" id="MobiDB-lite"/>
    </source>
</evidence>
<feature type="compositionally biased region" description="Basic and acidic residues" evidence="1">
    <location>
        <begin position="130"/>
        <end position="146"/>
    </location>
</feature>
<sequence length="318" mass="37259">MDQECDAILEKLLGDKSCYDLNEISNDTHWKYFREEEMEREFWLALFQKAIRQSLHTLKFFLQNAEERPLAAMSEEIEKSQAVQAEEKKYTAGQQGADSGKNDKPGNDSDNVLGSKVDIGQRTFERYRLHVENRGDQQGNKAEKSKGPSITVVGSNGRMKRFENLDDYEKNGLDKRVDNIVQMRTNRNQVFKDANPWTYTAEEAAQLGLLPEIPKDYDQKSKDKKMRSYQQTHYGHRCPHQAADDDADDGSQLKMGEIEYRMRGEIKTFTMEDMPKEEEEKDHADMTEEEYENWIRETRGWENWKDDHERGIGNPYFR</sequence>
<evidence type="ECO:0000313" key="2">
    <source>
        <dbReference type="EMBL" id="ETO23180.1"/>
    </source>
</evidence>
<dbReference type="Proteomes" id="UP000023152">
    <property type="component" value="Unassembled WGS sequence"/>
</dbReference>
<feature type="region of interest" description="Disordered" evidence="1">
    <location>
        <begin position="130"/>
        <end position="154"/>
    </location>
</feature>
<name>X6NA55_RETFI</name>
<gene>
    <name evidence="2" type="ORF">RFI_14006</name>
</gene>
<dbReference type="AlphaFoldDB" id="X6NA55"/>
<protein>
    <submittedName>
        <fullName evidence="2">Uncharacterized protein</fullName>
    </submittedName>
</protein>
<reference evidence="2 3" key="1">
    <citation type="journal article" date="2013" name="Curr. Biol.">
        <title>The Genome of the Foraminiferan Reticulomyxa filosa.</title>
        <authorList>
            <person name="Glockner G."/>
            <person name="Hulsmann N."/>
            <person name="Schleicher M."/>
            <person name="Noegel A.A."/>
            <person name="Eichinger L."/>
            <person name="Gallinger C."/>
            <person name="Pawlowski J."/>
            <person name="Sierra R."/>
            <person name="Euteneuer U."/>
            <person name="Pillet L."/>
            <person name="Moustafa A."/>
            <person name="Platzer M."/>
            <person name="Groth M."/>
            <person name="Szafranski K."/>
            <person name="Schliwa M."/>
        </authorList>
    </citation>
    <scope>NUCLEOTIDE SEQUENCE [LARGE SCALE GENOMIC DNA]</scope>
</reference>
<accession>X6NA55</accession>
<organism evidence="2 3">
    <name type="scientific">Reticulomyxa filosa</name>
    <dbReference type="NCBI Taxonomy" id="46433"/>
    <lineage>
        <taxon>Eukaryota</taxon>
        <taxon>Sar</taxon>
        <taxon>Rhizaria</taxon>
        <taxon>Retaria</taxon>
        <taxon>Foraminifera</taxon>
        <taxon>Monothalamids</taxon>
        <taxon>Reticulomyxidae</taxon>
        <taxon>Reticulomyxa</taxon>
    </lineage>
</organism>
<evidence type="ECO:0000313" key="3">
    <source>
        <dbReference type="Proteomes" id="UP000023152"/>
    </source>
</evidence>
<keyword evidence="3" id="KW-1185">Reference proteome</keyword>
<dbReference type="EMBL" id="ASPP01010135">
    <property type="protein sequence ID" value="ETO23180.1"/>
    <property type="molecule type" value="Genomic_DNA"/>
</dbReference>